<dbReference type="Proteomes" id="UP001321760">
    <property type="component" value="Unassembled WGS sequence"/>
</dbReference>
<sequence>MPWRCSSLSITTLGPATLTGAINDCHTSLRGPDGVAVPTGCFENYGAPVFDATSTFSCISNAPICCQSTSSCPPAAAATPPPELIPPPSNFGFESGVLEPWAETRSPATPNNIAASISTDMSHTGMHSLKIEYNNLVNNEVLAFSHRVRYEPGVPHSFSFWYYLPPGSSFSGYFSIRAAYPGYGFEISVGGDGIQFGKWLREGWQMTPPTSFGTITITYYTVKSSAGHVVYIDDVALVKL</sequence>
<name>A0AAV9H4F9_9PEZI</name>
<reference evidence="1" key="2">
    <citation type="submission" date="2023-05" db="EMBL/GenBank/DDBJ databases">
        <authorList>
            <consortium name="Lawrence Berkeley National Laboratory"/>
            <person name="Steindorff A."/>
            <person name="Hensen N."/>
            <person name="Bonometti L."/>
            <person name="Westerberg I."/>
            <person name="Brannstrom I.O."/>
            <person name="Guillou S."/>
            <person name="Cros-Aarteil S."/>
            <person name="Calhoun S."/>
            <person name="Haridas S."/>
            <person name="Kuo A."/>
            <person name="Mondo S."/>
            <person name="Pangilinan J."/>
            <person name="Riley R."/>
            <person name="Labutti K."/>
            <person name="Andreopoulos B."/>
            <person name="Lipzen A."/>
            <person name="Chen C."/>
            <person name="Yanf M."/>
            <person name="Daum C."/>
            <person name="Ng V."/>
            <person name="Clum A."/>
            <person name="Ohm R."/>
            <person name="Martin F."/>
            <person name="Silar P."/>
            <person name="Natvig D."/>
            <person name="Lalanne C."/>
            <person name="Gautier V."/>
            <person name="Ament-Velasquez S.L."/>
            <person name="Kruys A."/>
            <person name="Hutchinson M.I."/>
            <person name="Powell A.J."/>
            <person name="Barry K."/>
            <person name="Miller A.N."/>
            <person name="Grigoriev I.V."/>
            <person name="Debuchy R."/>
            <person name="Gladieux P."/>
            <person name="Thoren M.H."/>
            <person name="Johannesson H."/>
        </authorList>
    </citation>
    <scope>NUCLEOTIDE SEQUENCE</scope>
    <source>
        <strain evidence="1">PSN243</strain>
    </source>
</reference>
<keyword evidence="2" id="KW-1185">Reference proteome</keyword>
<dbReference type="EMBL" id="MU865915">
    <property type="protein sequence ID" value="KAK4455144.1"/>
    <property type="molecule type" value="Genomic_DNA"/>
</dbReference>
<proteinExistence type="predicted"/>
<dbReference type="AlphaFoldDB" id="A0AAV9H4F9"/>
<reference evidence="1" key="1">
    <citation type="journal article" date="2023" name="Mol. Phylogenet. Evol.">
        <title>Genome-scale phylogeny and comparative genomics of the fungal order Sordariales.</title>
        <authorList>
            <person name="Hensen N."/>
            <person name="Bonometti L."/>
            <person name="Westerberg I."/>
            <person name="Brannstrom I.O."/>
            <person name="Guillou S."/>
            <person name="Cros-Aarteil S."/>
            <person name="Calhoun S."/>
            <person name="Haridas S."/>
            <person name="Kuo A."/>
            <person name="Mondo S."/>
            <person name="Pangilinan J."/>
            <person name="Riley R."/>
            <person name="LaButti K."/>
            <person name="Andreopoulos B."/>
            <person name="Lipzen A."/>
            <person name="Chen C."/>
            <person name="Yan M."/>
            <person name="Daum C."/>
            <person name="Ng V."/>
            <person name="Clum A."/>
            <person name="Steindorff A."/>
            <person name="Ohm R.A."/>
            <person name="Martin F."/>
            <person name="Silar P."/>
            <person name="Natvig D.O."/>
            <person name="Lalanne C."/>
            <person name="Gautier V."/>
            <person name="Ament-Velasquez S.L."/>
            <person name="Kruys A."/>
            <person name="Hutchinson M.I."/>
            <person name="Powell A.J."/>
            <person name="Barry K."/>
            <person name="Miller A.N."/>
            <person name="Grigoriev I.V."/>
            <person name="Debuchy R."/>
            <person name="Gladieux P."/>
            <person name="Hiltunen Thoren M."/>
            <person name="Johannesson H."/>
        </authorList>
    </citation>
    <scope>NUCLEOTIDE SEQUENCE</scope>
    <source>
        <strain evidence="1">PSN243</strain>
    </source>
</reference>
<evidence type="ECO:0000313" key="2">
    <source>
        <dbReference type="Proteomes" id="UP001321760"/>
    </source>
</evidence>
<dbReference type="Gene3D" id="2.60.120.260">
    <property type="entry name" value="Galactose-binding domain-like"/>
    <property type="match status" value="1"/>
</dbReference>
<organism evidence="1 2">
    <name type="scientific">Podospora aff. communis PSN243</name>
    <dbReference type="NCBI Taxonomy" id="3040156"/>
    <lineage>
        <taxon>Eukaryota</taxon>
        <taxon>Fungi</taxon>
        <taxon>Dikarya</taxon>
        <taxon>Ascomycota</taxon>
        <taxon>Pezizomycotina</taxon>
        <taxon>Sordariomycetes</taxon>
        <taxon>Sordariomycetidae</taxon>
        <taxon>Sordariales</taxon>
        <taxon>Podosporaceae</taxon>
        <taxon>Podospora</taxon>
    </lineage>
</organism>
<accession>A0AAV9H4F9</accession>
<evidence type="ECO:0000313" key="1">
    <source>
        <dbReference type="EMBL" id="KAK4455144.1"/>
    </source>
</evidence>
<evidence type="ECO:0008006" key="3">
    <source>
        <dbReference type="Google" id="ProtNLM"/>
    </source>
</evidence>
<comment type="caution">
    <text evidence="1">The sequence shown here is derived from an EMBL/GenBank/DDBJ whole genome shotgun (WGS) entry which is preliminary data.</text>
</comment>
<gene>
    <name evidence="1" type="ORF">QBC34DRAFT_374912</name>
</gene>
<protein>
    <recommendedName>
        <fullName evidence="3">MAM domain-containing protein</fullName>
    </recommendedName>
</protein>